<evidence type="ECO:0008006" key="5">
    <source>
        <dbReference type="Google" id="ProtNLM"/>
    </source>
</evidence>
<keyword evidence="2" id="KW-0472">Membrane</keyword>
<dbReference type="EMBL" id="CP126980">
    <property type="protein sequence ID" value="WIM94278.1"/>
    <property type="molecule type" value="Genomic_DNA"/>
</dbReference>
<evidence type="ECO:0000256" key="2">
    <source>
        <dbReference type="SAM" id="Phobius"/>
    </source>
</evidence>
<feature type="transmembrane region" description="Helical" evidence="2">
    <location>
        <begin position="164"/>
        <end position="181"/>
    </location>
</feature>
<accession>A0ABY8WAZ9</accession>
<dbReference type="RefSeq" id="WP_284915481.1">
    <property type="nucleotide sequence ID" value="NZ_CP126980.1"/>
</dbReference>
<feature type="transmembrane region" description="Helical" evidence="2">
    <location>
        <begin position="188"/>
        <end position="205"/>
    </location>
</feature>
<protein>
    <recommendedName>
        <fullName evidence="5">Integral membrane protein</fullName>
    </recommendedName>
</protein>
<feature type="transmembrane region" description="Helical" evidence="2">
    <location>
        <begin position="252"/>
        <end position="274"/>
    </location>
</feature>
<feature type="transmembrane region" description="Helical" evidence="2">
    <location>
        <begin position="71"/>
        <end position="90"/>
    </location>
</feature>
<name>A0ABY8WAZ9_9ACTN</name>
<keyword evidence="2" id="KW-1133">Transmembrane helix</keyword>
<organism evidence="3 4">
    <name type="scientific">Actinoplanes oblitus</name>
    <dbReference type="NCBI Taxonomy" id="3040509"/>
    <lineage>
        <taxon>Bacteria</taxon>
        <taxon>Bacillati</taxon>
        <taxon>Actinomycetota</taxon>
        <taxon>Actinomycetes</taxon>
        <taxon>Micromonosporales</taxon>
        <taxon>Micromonosporaceae</taxon>
        <taxon>Actinoplanes</taxon>
    </lineage>
</organism>
<gene>
    <name evidence="3" type="ORF">ACTOB_006294</name>
</gene>
<evidence type="ECO:0000313" key="4">
    <source>
        <dbReference type="Proteomes" id="UP001240150"/>
    </source>
</evidence>
<feature type="transmembrane region" description="Helical" evidence="2">
    <location>
        <begin position="110"/>
        <end position="131"/>
    </location>
</feature>
<sequence length="338" mass="35950">MTELERRYSRLVRWFYPAAYREERGSEIVGTYLEVTDPARSRPALADVADLAAAGIRERVHAAGITDLAPAFRLAGTLALITATGVAAAWTVLEVAPQPPESRAFHCGPFASLGAVVWLAWLLAAMVHVVAPGRWTRLTIGAALLVTVGIVPITPLTTEFRPPLFVLLPQAALGVVALAGAGRRPLPIRLLPVAVAATVFTPNAIAMTRDYFDLSYYGQTGEQVLSSTGTALLTVTLLLTVSLAIRGDYHGGWTLLVLAAPIATLYLQRLAAIVNDDLTGSPNPTYRTMAAIAAVTTLLGPALLLLALRTRRPRRTSTPTPPVCTSCGAHLQSTAEPH</sequence>
<reference evidence="3 4" key="1">
    <citation type="submission" date="2023-06" db="EMBL/GenBank/DDBJ databases">
        <authorList>
            <person name="Yushchuk O."/>
            <person name="Binda E."/>
            <person name="Ruckert-Reed C."/>
            <person name="Fedorenko V."/>
            <person name="Kalinowski J."/>
            <person name="Marinelli F."/>
        </authorList>
    </citation>
    <scope>NUCLEOTIDE SEQUENCE [LARGE SCALE GENOMIC DNA]</scope>
    <source>
        <strain evidence="3 4">NRRL 3884</strain>
    </source>
</reference>
<proteinExistence type="predicted"/>
<feature type="transmembrane region" description="Helical" evidence="2">
    <location>
        <begin position="225"/>
        <end position="245"/>
    </location>
</feature>
<feature type="transmembrane region" description="Helical" evidence="2">
    <location>
        <begin position="138"/>
        <end position="158"/>
    </location>
</feature>
<keyword evidence="4" id="KW-1185">Reference proteome</keyword>
<feature type="transmembrane region" description="Helical" evidence="2">
    <location>
        <begin position="286"/>
        <end position="308"/>
    </location>
</feature>
<evidence type="ECO:0000313" key="3">
    <source>
        <dbReference type="EMBL" id="WIM94278.1"/>
    </source>
</evidence>
<feature type="region of interest" description="Disordered" evidence="1">
    <location>
        <begin position="314"/>
        <end position="338"/>
    </location>
</feature>
<evidence type="ECO:0000256" key="1">
    <source>
        <dbReference type="SAM" id="MobiDB-lite"/>
    </source>
</evidence>
<dbReference type="Proteomes" id="UP001240150">
    <property type="component" value="Chromosome"/>
</dbReference>
<keyword evidence="2" id="KW-0812">Transmembrane</keyword>